<feature type="region of interest" description="Disordered" evidence="1">
    <location>
        <begin position="112"/>
        <end position="163"/>
    </location>
</feature>
<feature type="compositionally biased region" description="Low complexity" evidence="1">
    <location>
        <begin position="316"/>
        <end position="328"/>
    </location>
</feature>
<dbReference type="InterPro" id="IPR036249">
    <property type="entry name" value="Thioredoxin-like_sf"/>
</dbReference>
<sequence length="401" mass="42101">MASSLRELEADPALYIYTSLTAGSSHIVTATSRLETILRANRIPFKAVDMATNDKARMLWGRRAGKDPNGRVRKLPALVQEGFVVGDIVEIEEWNEYGELKQHVTIYQDEFTQPPIGSVPPKPKYGKKKKKQPDAAADAASAEASGSATSKAKNGATESAPAQMGALPIRTLAEEAAAKAKEKVAAAAKTATKAVSSAVEPKEEEKGDNQKEEQKEEDGKKADVDRAEAEKPVTAAALAPSATIEPAAAASKTPKSATVEDEENAEGGKKPTAATTETTPATPKEPTAAREETTKKPTTKSPTTTTNPIPIPAPSSPAAAQPSVPAAAFGLQSPTSGGWKDDSGASLTVQSPTSTTWQPTDVDAPITSLQGALIASASEEEIKQIERAQTIKEVPDEEVDE</sequence>
<feature type="compositionally biased region" description="Polar residues" evidence="1">
    <location>
        <begin position="345"/>
        <end position="359"/>
    </location>
</feature>
<gene>
    <name evidence="2" type="ORF">QBC32DRAFT_371572</name>
</gene>
<evidence type="ECO:0000313" key="2">
    <source>
        <dbReference type="EMBL" id="KAK3950926.1"/>
    </source>
</evidence>
<feature type="compositionally biased region" description="Low complexity" evidence="1">
    <location>
        <begin position="190"/>
        <end position="199"/>
    </location>
</feature>
<feature type="compositionally biased region" description="Low complexity" evidence="1">
    <location>
        <begin position="134"/>
        <end position="153"/>
    </location>
</feature>
<comment type="caution">
    <text evidence="2">The sequence shown here is derived from an EMBL/GenBank/DDBJ whole genome shotgun (WGS) entry which is preliminary data.</text>
</comment>
<dbReference type="Gene3D" id="3.40.30.10">
    <property type="entry name" value="Glutaredoxin"/>
    <property type="match status" value="1"/>
</dbReference>
<keyword evidence="3" id="KW-1185">Reference proteome</keyword>
<name>A0AAN6NS88_9PEZI</name>
<feature type="region of interest" description="Disordered" evidence="1">
    <location>
        <begin position="190"/>
        <end position="363"/>
    </location>
</feature>
<proteinExistence type="predicted"/>
<dbReference type="SUPFAM" id="SSF52833">
    <property type="entry name" value="Thioredoxin-like"/>
    <property type="match status" value="1"/>
</dbReference>
<feature type="compositionally biased region" description="Low complexity" evidence="1">
    <location>
        <begin position="270"/>
        <end position="286"/>
    </location>
</feature>
<dbReference type="InterPro" id="IPR006993">
    <property type="entry name" value="Glut_rich_SH3-bd"/>
</dbReference>
<organism evidence="2 3">
    <name type="scientific">Pseudoneurospora amorphoporcata</name>
    <dbReference type="NCBI Taxonomy" id="241081"/>
    <lineage>
        <taxon>Eukaryota</taxon>
        <taxon>Fungi</taxon>
        <taxon>Dikarya</taxon>
        <taxon>Ascomycota</taxon>
        <taxon>Pezizomycotina</taxon>
        <taxon>Sordariomycetes</taxon>
        <taxon>Sordariomycetidae</taxon>
        <taxon>Sordariales</taxon>
        <taxon>Sordariaceae</taxon>
        <taxon>Pseudoneurospora</taxon>
    </lineage>
</organism>
<feature type="compositionally biased region" description="Basic and acidic residues" evidence="1">
    <location>
        <begin position="200"/>
        <end position="231"/>
    </location>
</feature>
<evidence type="ECO:0000313" key="3">
    <source>
        <dbReference type="Proteomes" id="UP001303222"/>
    </source>
</evidence>
<accession>A0AAN6NS88</accession>
<feature type="compositionally biased region" description="Low complexity" evidence="1">
    <location>
        <begin position="299"/>
        <end position="308"/>
    </location>
</feature>
<feature type="compositionally biased region" description="Low complexity" evidence="1">
    <location>
        <begin position="234"/>
        <end position="257"/>
    </location>
</feature>
<reference evidence="2" key="1">
    <citation type="journal article" date="2023" name="Mol. Phylogenet. Evol.">
        <title>Genome-scale phylogeny and comparative genomics of the fungal order Sordariales.</title>
        <authorList>
            <person name="Hensen N."/>
            <person name="Bonometti L."/>
            <person name="Westerberg I."/>
            <person name="Brannstrom I.O."/>
            <person name="Guillou S."/>
            <person name="Cros-Aarteil S."/>
            <person name="Calhoun S."/>
            <person name="Haridas S."/>
            <person name="Kuo A."/>
            <person name="Mondo S."/>
            <person name="Pangilinan J."/>
            <person name="Riley R."/>
            <person name="LaButti K."/>
            <person name="Andreopoulos B."/>
            <person name="Lipzen A."/>
            <person name="Chen C."/>
            <person name="Yan M."/>
            <person name="Daum C."/>
            <person name="Ng V."/>
            <person name="Clum A."/>
            <person name="Steindorff A."/>
            <person name="Ohm R.A."/>
            <person name="Martin F."/>
            <person name="Silar P."/>
            <person name="Natvig D.O."/>
            <person name="Lalanne C."/>
            <person name="Gautier V."/>
            <person name="Ament-Velasquez S.L."/>
            <person name="Kruys A."/>
            <person name="Hutchinson M.I."/>
            <person name="Powell A.J."/>
            <person name="Barry K."/>
            <person name="Miller A.N."/>
            <person name="Grigoriev I.V."/>
            <person name="Debuchy R."/>
            <person name="Gladieux P."/>
            <person name="Hiltunen Thoren M."/>
            <person name="Johannesson H."/>
        </authorList>
    </citation>
    <scope>NUCLEOTIDE SEQUENCE</scope>
    <source>
        <strain evidence="2">CBS 626.80</strain>
    </source>
</reference>
<evidence type="ECO:0000256" key="1">
    <source>
        <dbReference type="SAM" id="MobiDB-lite"/>
    </source>
</evidence>
<dbReference type="EMBL" id="MU859162">
    <property type="protein sequence ID" value="KAK3950926.1"/>
    <property type="molecule type" value="Genomic_DNA"/>
</dbReference>
<reference evidence="2" key="2">
    <citation type="submission" date="2023-06" db="EMBL/GenBank/DDBJ databases">
        <authorList>
            <consortium name="Lawrence Berkeley National Laboratory"/>
            <person name="Mondo S.J."/>
            <person name="Hensen N."/>
            <person name="Bonometti L."/>
            <person name="Westerberg I."/>
            <person name="Brannstrom I.O."/>
            <person name="Guillou S."/>
            <person name="Cros-Aarteil S."/>
            <person name="Calhoun S."/>
            <person name="Haridas S."/>
            <person name="Kuo A."/>
            <person name="Pangilinan J."/>
            <person name="Riley R."/>
            <person name="Labutti K."/>
            <person name="Andreopoulos B."/>
            <person name="Lipzen A."/>
            <person name="Chen C."/>
            <person name="Yanf M."/>
            <person name="Daum C."/>
            <person name="Ng V."/>
            <person name="Clum A."/>
            <person name="Steindorff A."/>
            <person name="Ohm R."/>
            <person name="Martin F."/>
            <person name="Silar P."/>
            <person name="Natvig D."/>
            <person name="Lalanne C."/>
            <person name="Gautier V."/>
            <person name="Ament-Velasquez S.L."/>
            <person name="Kruys A."/>
            <person name="Hutchinson M.I."/>
            <person name="Powell A.J."/>
            <person name="Barry K."/>
            <person name="Miller A.N."/>
            <person name="Grigoriev I.V."/>
            <person name="Debuchy R."/>
            <person name="Gladieux P."/>
            <person name="Thoren M.H."/>
            <person name="Johannesson H."/>
        </authorList>
    </citation>
    <scope>NUCLEOTIDE SEQUENCE</scope>
    <source>
        <strain evidence="2">CBS 626.80</strain>
    </source>
</reference>
<dbReference type="Proteomes" id="UP001303222">
    <property type="component" value="Unassembled WGS sequence"/>
</dbReference>
<protein>
    <submittedName>
        <fullName evidence="2">Uncharacterized protein</fullName>
    </submittedName>
</protein>
<dbReference type="AlphaFoldDB" id="A0AAN6NS88"/>
<dbReference type="Pfam" id="PF04908">
    <property type="entry name" value="SH3BGR"/>
    <property type="match status" value="1"/>
</dbReference>